<dbReference type="EMBL" id="WSFA01000087">
    <property type="protein sequence ID" value="NDL41442.1"/>
    <property type="molecule type" value="Genomic_DNA"/>
</dbReference>
<comment type="caution">
    <text evidence="1">The sequence shown here is derived from an EMBL/GenBank/DDBJ whole genome shotgun (WGS) entry which is preliminary data.</text>
</comment>
<gene>
    <name evidence="1" type="ORF">GPY51_22525</name>
</gene>
<organism evidence="1 2">
    <name type="scientific">Photorhabdus laumondii subsp. laumondii</name>
    <name type="common">Photorhabdus luminescens subsp. laumondii</name>
    <dbReference type="NCBI Taxonomy" id="141679"/>
    <lineage>
        <taxon>Bacteria</taxon>
        <taxon>Pseudomonadati</taxon>
        <taxon>Pseudomonadota</taxon>
        <taxon>Gammaproteobacteria</taxon>
        <taxon>Enterobacterales</taxon>
        <taxon>Morganellaceae</taxon>
        <taxon>Photorhabdus</taxon>
    </lineage>
</organism>
<dbReference type="RefSeq" id="WP_112871972.1">
    <property type="nucleotide sequence ID" value="NZ_CAWPHK010000091.1"/>
</dbReference>
<protein>
    <submittedName>
        <fullName evidence="1">Uncharacterized protein</fullName>
    </submittedName>
</protein>
<evidence type="ECO:0000313" key="2">
    <source>
        <dbReference type="Proteomes" id="UP000479300"/>
    </source>
</evidence>
<dbReference type="Proteomes" id="UP000479300">
    <property type="component" value="Unassembled WGS sequence"/>
</dbReference>
<proteinExistence type="predicted"/>
<name>A0A6L9JXJ6_PHOLM</name>
<dbReference type="AlphaFoldDB" id="A0A6L9JXJ6"/>
<accession>A0A6L9JXJ6</accession>
<reference evidence="1 2" key="1">
    <citation type="submission" date="2019-12" db="EMBL/GenBank/DDBJ databases">
        <title>Engineering Photorhabdus to improve their lethality against agricultural pests.</title>
        <authorList>
            <person name="Machado R.A.R."/>
        </authorList>
    </citation>
    <scope>NUCLEOTIDE SEQUENCE [LARGE SCALE GENOMIC DNA]</scope>
    <source>
        <strain evidence="1 2">EN01</strain>
    </source>
</reference>
<evidence type="ECO:0000313" key="1">
    <source>
        <dbReference type="EMBL" id="NDL41442.1"/>
    </source>
</evidence>
<sequence>MNNNSLNKLNNIPYIGLAADDALGKIEALAAAAGYLLADDDLTEIGLELLGIIQTIASEASRGR</sequence>